<evidence type="ECO:0000313" key="1">
    <source>
        <dbReference type="EMBL" id="GAA3162948.1"/>
    </source>
</evidence>
<evidence type="ECO:0000313" key="2">
    <source>
        <dbReference type="Proteomes" id="UP001499924"/>
    </source>
</evidence>
<keyword evidence="2" id="KW-1185">Reference proteome</keyword>
<organism evidence="1 2">
    <name type="scientific">Blastococcus jejuensis</name>
    <dbReference type="NCBI Taxonomy" id="351224"/>
    <lineage>
        <taxon>Bacteria</taxon>
        <taxon>Bacillati</taxon>
        <taxon>Actinomycetota</taxon>
        <taxon>Actinomycetes</taxon>
        <taxon>Geodermatophilales</taxon>
        <taxon>Geodermatophilaceae</taxon>
        <taxon>Blastococcus</taxon>
    </lineage>
</organism>
<sequence length="61" mass="6680">MDSPTARMKSNEPIANPLRMLTRFASNQPAIEDPLSARIGDRGREWFLPATAAAAVLARLD</sequence>
<reference evidence="2" key="1">
    <citation type="journal article" date="2019" name="Int. J. Syst. Evol. Microbiol.">
        <title>The Global Catalogue of Microorganisms (GCM) 10K type strain sequencing project: providing services to taxonomists for standard genome sequencing and annotation.</title>
        <authorList>
            <consortium name="The Broad Institute Genomics Platform"/>
            <consortium name="The Broad Institute Genome Sequencing Center for Infectious Disease"/>
            <person name="Wu L."/>
            <person name="Ma J."/>
        </authorList>
    </citation>
    <scope>NUCLEOTIDE SEQUENCE [LARGE SCALE GENOMIC DNA]</scope>
    <source>
        <strain evidence="2">JCM 15614</strain>
    </source>
</reference>
<proteinExistence type="predicted"/>
<dbReference type="EMBL" id="BAAAVV010000002">
    <property type="protein sequence ID" value="GAA3162948.1"/>
    <property type="molecule type" value="Genomic_DNA"/>
</dbReference>
<name>A0ABP6NZK7_9ACTN</name>
<accession>A0ABP6NZK7</accession>
<protein>
    <submittedName>
        <fullName evidence="1">Uncharacterized protein</fullName>
    </submittedName>
</protein>
<gene>
    <name evidence="1" type="ORF">GCM10010531_13610</name>
</gene>
<comment type="caution">
    <text evidence="1">The sequence shown here is derived from an EMBL/GenBank/DDBJ whole genome shotgun (WGS) entry which is preliminary data.</text>
</comment>
<dbReference type="Proteomes" id="UP001499924">
    <property type="component" value="Unassembled WGS sequence"/>
</dbReference>